<dbReference type="RefSeq" id="WP_175370854.1">
    <property type="nucleotide sequence ID" value="NZ_JABWCS010000199.1"/>
</dbReference>
<protein>
    <submittedName>
        <fullName evidence="2">Uncharacterized protein</fullName>
    </submittedName>
</protein>
<keyword evidence="3" id="KW-1185">Reference proteome</keyword>
<gene>
    <name evidence="2" type="ORF">HPT30_07835</name>
</gene>
<organism evidence="2 3">
    <name type="scientific">Paenibacillus agri</name>
    <dbReference type="NCBI Taxonomy" id="2744309"/>
    <lineage>
        <taxon>Bacteria</taxon>
        <taxon>Bacillati</taxon>
        <taxon>Bacillota</taxon>
        <taxon>Bacilli</taxon>
        <taxon>Bacillales</taxon>
        <taxon>Paenibacillaceae</taxon>
        <taxon>Paenibacillus</taxon>
    </lineage>
</organism>
<name>A0A850ENS4_9BACL</name>
<dbReference type="EMBL" id="JABWCS010000199">
    <property type="protein sequence ID" value="NUU60252.1"/>
    <property type="molecule type" value="Genomic_DNA"/>
</dbReference>
<feature type="transmembrane region" description="Helical" evidence="1">
    <location>
        <begin position="7"/>
        <end position="28"/>
    </location>
</feature>
<evidence type="ECO:0000313" key="3">
    <source>
        <dbReference type="Proteomes" id="UP000564806"/>
    </source>
</evidence>
<keyword evidence="1" id="KW-0472">Membrane</keyword>
<evidence type="ECO:0000256" key="1">
    <source>
        <dbReference type="SAM" id="Phobius"/>
    </source>
</evidence>
<sequence>MSSLAKLLKWVTFLYEAFLAIPFVGGIFVVANGWTPLGIAFLLHAITIIVMMRERGPFVGNALGVITSVVALIPVVGWIMHGLTAICLFVESVMVSQRTRRY</sequence>
<dbReference type="Proteomes" id="UP000564806">
    <property type="component" value="Unassembled WGS sequence"/>
</dbReference>
<reference evidence="2" key="1">
    <citation type="submission" date="2020-06" db="EMBL/GenBank/DDBJ databases">
        <title>Paenibacillus sp. nov., isolated from soil.</title>
        <authorList>
            <person name="Seo Y.L."/>
        </authorList>
    </citation>
    <scope>NUCLEOTIDE SEQUENCE [LARGE SCALE GENOMIC DNA]</scope>
    <source>
        <strain evidence="2">JW14</strain>
    </source>
</reference>
<accession>A0A850ENS4</accession>
<evidence type="ECO:0000313" key="2">
    <source>
        <dbReference type="EMBL" id="NUU60252.1"/>
    </source>
</evidence>
<dbReference type="AlphaFoldDB" id="A0A850ENS4"/>
<keyword evidence="1" id="KW-0812">Transmembrane</keyword>
<feature type="transmembrane region" description="Helical" evidence="1">
    <location>
        <begin position="34"/>
        <end position="51"/>
    </location>
</feature>
<feature type="transmembrane region" description="Helical" evidence="1">
    <location>
        <begin position="58"/>
        <end position="80"/>
    </location>
</feature>
<comment type="caution">
    <text evidence="2">The sequence shown here is derived from an EMBL/GenBank/DDBJ whole genome shotgun (WGS) entry which is preliminary data.</text>
</comment>
<keyword evidence="1" id="KW-1133">Transmembrane helix</keyword>
<proteinExistence type="predicted"/>